<evidence type="ECO:0000256" key="1">
    <source>
        <dbReference type="ARBA" id="ARBA00007958"/>
    </source>
</evidence>
<dbReference type="Gene3D" id="3.40.50.1000">
    <property type="entry name" value="HAD superfamily/HAD-like"/>
    <property type="match status" value="1"/>
</dbReference>
<name>A0A348B2J3_9CREN</name>
<reference evidence="3" key="1">
    <citation type="journal article" date="2014" name="Int. J. Syst. Evol. Microbiol.">
        <title>Complete genome sequence of Corynebacterium casei LMG S-19264T (=DSM 44701T), isolated from a smear-ripened cheese.</title>
        <authorList>
            <consortium name="US DOE Joint Genome Institute (JGI-PGF)"/>
            <person name="Walter F."/>
            <person name="Albersmeier A."/>
            <person name="Kalinowski J."/>
            <person name="Ruckert C."/>
        </authorList>
    </citation>
    <scope>NUCLEOTIDE SEQUENCE</scope>
    <source>
        <strain evidence="3">JCM 31740</strain>
    </source>
</reference>
<sequence length="218" mass="25337">MKAVYVDMGETLVSFKPRYHYPIYSKLREMGYDVTERQVFRAVSRQLGSRYFPNMDGLSELDYWELLTDMRILPRREVVQELEKLNLLSNSYELFPDSIDFLNYVRKRGARVIMVTNATSSFKRIVKSLGLEEHLDGIVASCEVGYMKPHPRIFRKAVDVGGEGIFIGDVYEIDYVGALRAGLTPILIDRENYYEDLNVRKVRDLSEAKELVDEMLKE</sequence>
<reference evidence="4" key="2">
    <citation type="submission" date="2018-04" db="EMBL/GenBank/DDBJ databases">
        <title>Complete genome sequence of Sulfodiicoccus acidiphilus strain HS-1.</title>
        <authorList>
            <person name="Sakai H.D."/>
            <person name="Kurosawa N."/>
        </authorList>
    </citation>
    <scope>NUCLEOTIDE SEQUENCE [LARGE SCALE GENOMIC DNA]</scope>
    <source>
        <strain evidence="4">HS-1</strain>
    </source>
</reference>
<reference evidence="3" key="4">
    <citation type="submission" date="2020-09" db="EMBL/GenBank/DDBJ databases">
        <authorList>
            <person name="Sun Q."/>
            <person name="Ohkuma M."/>
        </authorList>
    </citation>
    <scope>NUCLEOTIDE SEQUENCE</scope>
    <source>
        <strain evidence="3">JCM 31740</strain>
    </source>
</reference>
<evidence type="ECO:0000313" key="4">
    <source>
        <dbReference type="Proteomes" id="UP000276741"/>
    </source>
</evidence>
<reference evidence="2" key="3">
    <citation type="journal article" date="2019" name="BMC Res. Notes">
        <title>Complete genome sequence of the Sulfodiicoccus acidiphilus strain HS-1T, the first crenarchaeon that lacks polB3, isolated from an acidic hot spring in Ohwaku-dani, Hakone, Japan.</title>
        <authorList>
            <person name="Sakai H.D."/>
            <person name="Kurosawa N."/>
        </authorList>
    </citation>
    <scope>NUCLEOTIDE SEQUENCE</scope>
    <source>
        <strain evidence="2">HS-1</strain>
    </source>
</reference>
<dbReference type="PANTHER" id="PTHR46191:SF2">
    <property type="entry name" value="HALOACID DEHALOGENASE-LIKE HYDROLASE DOMAIN-CONTAINING PROTEIN 3"/>
    <property type="match status" value="1"/>
</dbReference>
<dbReference type="Proteomes" id="UP000276741">
    <property type="component" value="Chromosome"/>
</dbReference>
<dbReference type="NCBIfam" id="TIGR01549">
    <property type="entry name" value="HAD-SF-IA-v1"/>
    <property type="match status" value="1"/>
</dbReference>
<dbReference type="EMBL" id="AP018553">
    <property type="protein sequence ID" value="BBD72395.1"/>
    <property type="molecule type" value="Genomic_DNA"/>
</dbReference>
<dbReference type="InterPro" id="IPR023214">
    <property type="entry name" value="HAD_sf"/>
</dbReference>
<dbReference type="OrthoDB" id="31229at2157"/>
<dbReference type="InterPro" id="IPR036412">
    <property type="entry name" value="HAD-like_sf"/>
</dbReference>
<gene>
    <name evidence="3" type="ORF">GCM10007116_13710</name>
    <name evidence="2" type="ORF">HS1genome_0784</name>
</gene>
<comment type="similarity">
    <text evidence="1">Belongs to the HAD-like hydrolase superfamily.</text>
</comment>
<dbReference type="PANTHER" id="PTHR46191">
    <property type="match status" value="1"/>
</dbReference>
<dbReference type="AlphaFoldDB" id="A0A348B2J3"/>
<dbReference type="SFLD" id="SFLDS00003">
    <property type="entry name" value="Haloacid_Dehalogenase"/>
    <property type="match status" value="1"/>
</dbReference>
<accession>A0A348B2J3</accession>
<evidence type="ECO:0000313" key="3">
    <source>
        <dbReference type="EMBL" id="GGT97432.1"/>
    </source>
</evidence>
<organism evidence="2 4">
    <name type="scientific">Sulfodiicoccus acidiphilus</name>
    <dbReference type="NCBI Taxonomy" id="1670455"/>
    <lineage>
        <taxon>Archaea</taxon>
        <taxon>Thermoproteota</taxon>
        <taxon>Thermoprotei</taxon>
        <taxon>Sulfolobales</taxon>
        <taxon>Sulfolobaceae</taxon>
        <taxon>Sulfodiicoccus</taxon>
    </lineage>
</organism>
<dbReference type="KEGG" id="sacd:HS1genome_0784"/>
<proteinExistence type="inferred from homology"/>
<dbReference type="Pfam" id="PF00702">
    <property type="entry name" value="Hydrolase"/>
    <property type="match status" value="1"/>
</dbReference>
<dbReference type="Gene3D" id="1.10.150.660">
    <property type="match status" value="1"/>
</dbReference>
<dbReference type="InterPro" id="IPR006439">
    <property type="entry name" value="HAD-SF_hydro_IA"/>
</dbReference>
<evidence type="ECO:0000313" key="2">
    <source>
        <dbReference type="EMBL" id="BBD72395.1"/>
    </source>
</evidence>
<dbReference type="EMBL" id="BMQS01000011">
    <property type="protein sequence ID" value="GGT97432.1"/>
    <property type="molecule type" value="Genomic_DNA"/>
</dbReference>
<keyword evidence="4" id="KW-1185">Reference proteome</keyword>
<dbReference type="Proteomes" id="UP000616143">
    <property type="component" value="Unassembled WGS sequence"/>
</dbReference>
<dbReference type="SFLD" id="SFLDG01129">
    <property type="entry name" value="C1.5:_HAD__Beta-PGM__Phosphata"/>
    <property type="match status" value="1"/>
</dbReference>
<dbReference type="GeneID" id="38666289"/>
<protein>
    <submittedName>
        <fullName evidence="2">2-haloalkanoic acid dehalogenase</fullName>
    </submittedName>
</protein>
<dbReference type="SUPFAM" id="SSF56784">
    <property type="entry name" value="HAD-like"/>
    <property type="match status" value="1"/>
</dbReference>
<dbReference type="RefSeq" id="WP_126449718.1">
    <property type="nucleotide sequence ID" value="NZ_AP018553.1"/>
</dbReference>
<dbReference type="InterPro" id="IPR051828">
    <property type="entry name" value="HAD-like_hydrolase_domain"/>
</dbReference>